<keyword evidence="1" id="KW-0051">Antiviral defense</keyword>
<dbReference type="InterPro" id="IPR052216">
    <property type="entry name" value="CRISPR_Csm3_endoribonuclease"/>
</dbReference>
<keyword evidence="4" id="KW-1185">Reference proteome</keyword>
<evidence type="ECO:0000256" key="1">
    <source>
        <dbReference type="ARBA" id="ARBA00023118"/>
    </source>
</evidence>
<dbReference type="Pfam" id="PF03787">
    <property type="entry name" value="RAMPs"/>
    <property type="match status" value="2"/>
</dbReference>
<feature type="domain" description="CRISPR type III-associated protein" evidence="2">
    <location>
        <begin position="263"/>
        <end position="405"/>
    </location>
</feature>
<evidence type="ECO:0000313" key="4">
    <source>
        <dbReference type="Proteomes" id="UP001600941"/>
    </source>
</evidence>
<dbReference type="Proteomes" id="UP001600941">
    <property type="component" value="Unassembled WGS sequence"/>
</dbReference>
<name>A0ABQ0BLW7_9FIRM</name>
<sequence>MQKMYYKLTFSQTAPLRISNGDVENTDSDLMLDSRGLPFIPGSSIAGVLRSFVPESEGEELFGYIGKDGKVQRESSILISDAVLPDICKRSDIRISHRDGVGINDRGTALDNAKYDFEVAEIAMQYTSILEWTGNTKSDQGAKQLNILTKIIERLESDGVSFGARTSRGYGSMDVFVQKREFDFGKGEINSADVLDEWLTFDPFAPDARWDMYSGQISKTAENYDVSGLIIEMEFKMAGSFAVRRYKECVSGKENLASSVPMKSAYGAPVIPGTSWAGVFRHHMLELARHISCPQDIRDDINLLFGVVRENNAKQKSNLYFSETTVEGGQSYTITRNALDRFTGAPVSQALYTSEWWQGGKGKLVIRCRERLTSLLGQLLAVSIIDLNLGLLTAGGSGSTGHGCVEILSLKVNHQDKTQALSRMDTTFLEVESK</sequence>
<comment type="caution">
    <text evidence="3">The sequence shown here is derived from an EMBL/GenBank/DDBJ whole genome shotgun (WGS) entry which is preliminary data.</text>
</comment>
<gene>
    <name evidence="3" type="ORF">K340107D12_03440</name>
</gene>
<dbReference type="CDD" id="cd09726">
    <property type="entry name" value="RAMP_I_III"/>
    <property type="match status" value="2"/>
</dbReference>
<dbReference type="RefSeq" id="WP_227210350.1">
    <property type="nucleotide sequence ID" value="NZ_BAABZQ010000001.1"/>
</dbReference>
<organism evidence="3 4">
    <name type="scientific">Blautia parvula</name>
    <dbReference type="NCBI Taxonomy" id="2877527"/>
    <lineage>
        <taxon>Bacteria</taxon>
        <taxon>Bacillati</taxon>
        <taxon>Bacillota</taxon>
        <taxon>Clostridia</taxon>
        <taxon>Lachnospirales</taxon>
        <taxon>Lachnospiraceae</taxon>
        <taxon>Blautia</taxon>
    </lineage>
</organism>
<dbReference type="PANTHER" id="PTHR35579">
    <property type="entry name" value="CRISPR SYSTEM CMS ENDORIBONUCLEASE CSM3"/>
    <property type="match status" value="1"/>
</dbReference>
<evidence type="ECO:0000313" key="3">
    <source>
        <dbReference type="EMBL" id="GAA6497528.1"/>
    </source>
</evidence>
<reference evidence="3 4" key="1">
    <citation type="submission" date="2024-04" db="EMBL/GenBank/DDBJ databases">
        <title>Defined microbial consortia suppress multidrug-resistant proinflammatory Enterobacteriaceae via ecological control.</title>
        <authorList>
            <person name="Furuichi M."/>
            <person name="Kawaguchi T."/>
            <person name="Pust M."/>
            <person name="Yasuma K."/>
            <person name="Plichta D."/>
            <person name="Hasegawa N."/>
            <person name="Ohya T."/>
            <person name="Bhattarai S."/>
            <person name="Sasajima S."/>
            <person name="Aoto Y."/>
            <person name="Tuganbaev T."/>
            <person name="Yaginuma M."/>
            <person name="Ueda M."/>
            <person name="Okahashi N."/>
            <person name="Amafuji K."/>
            <person name="Kiridooshi Y."/>
            <person name="Sugita K."/>
            <person name="Strazar M."/>
            <person name="Skelly A."/>
            <person name="Suda W."/>
            <person name="Hattori M."/>
            <person name="Nakamoto N."/>
            <person name="Caballero S."/>
            <person name="Norman J."/>
            <person name="Olle B."/>
            <person name="Tanoue T."/>
            <person name="Arita M."/>
            <person name="Bucci V."/>
            <person name="Atarashi K."/>
            <person name="Xavier R."/>
            <person name="Honda K."/>
        </authorList>
    </citation>
    <scope>NUCLEOTIDE SEQUENCE [LARGE SCALE GENOMIC DNA]</scope>
    <source>
        <strain evidence="4">k34-0107-D12</strain>
    </source>
</reference>
<evidence type="ECO:0000259" key="2">
    <source>
        <dbReference type="Pfam" id="PF03787"/>
    </source>
</evidence>
<protein>
    <recommendedName>
        <fullName evidence="2">CRISPR type III-associated protein domain-containing protein</fullName>
    </recommendedName>
</protein>
<dbReference type="PANTHER" id="PTHR35579:SF6">
    <property type="entry name" value="DUF324 DOMAIN-CONTAINING PROTEIN"/>
    <property type="match status" value="1"/>
</dbReference>
<accession>A0ABQ0BLW7</accession>
<dbReference type="InterPro" id="IPR005537">
    <property type="entry name" value="RAMP_III_fam"/>
</dbReference>
<dbReference type="EMBL" id="BAABZQ010000001">
    <property type="protein sequence ID" value="GAA6497528.1"/>
    <property type="molecule type" value="Genomic_DNA"/>
</dbReference>
<proteinExistence type="predicted"/>
<feature type="domain" description="CRISPR type III-associated protein" evidence="2">
    <location>
        <begin position="15"/>
        <end position="173"/>
    </location>
</feature>